<dbReference type="SUPFAM" id="SSF48150">
    <property type="entry name" value="DNA-glycosylase"/>
    <property type="match status" value="1"/>
</dbReference>
<name>A0A167S096_9HYPO</name>
<dbReference type="GO" id="GO:0006289">
    <property type="term" value="P:nucleotide-excision repair"/>
    <property type="evidence" value="ECO:0007669"/>
    <property type="project" value="TreeGrafter"/>
</dbReference>
<dbReference type="InterPro" id="IPR023170">
    <property type="entry name" value="HhH_base_excis_C"/>
</dbReference>
<evidence type="ECO:0000313" key="8">
    <source>
        <dbReference type="EMBL" id="OAA59107.1"/>
    </source>
</evidence>
<dbReference type="GO" id="GO:0005634">
    <property type="term" value="C:nucleus"/>
    <property type="evidence" value="ECO:0007669"/>
    <property type="project" value="TreeGrafter"/>
</dbReference>
<protein>
    <submittedName>
        <fullName evidence="8">DNA repair protein</fullName>
    </submittedName>
</protein>
<keyword evidence="9" id="KW-1185">Reference proteome</keyword>
<feature type="compositionally biased region" description="Low complexity" evidence="6">
    <location>
        <begin position="125"/>
        <end position="137"/>
    </location>
</feature>
<dbReference type="InterPro" id="IPR003265">
    <property type="entry name" value="HhH-GPD_domain"/>
</dbReference>
<feature type="compositionally biased region" description="Basic residues" evidence="6">
    <location>
        <begin position="142"/>
        <end position="153"/>
    </location>
</feature>
<reference evidence="8 9" key="1">
    <citation type="journal article" date="2016" name="Genome Biol. Evol.">
        <title>Divergent and convergent evolution of fungal pathogenicity.</title>
        <authorList>
            <person name="Shang Y."/>
            <person name="Xiao G."/>
            <person name="Zheng P."/>
            <person name="Cen K."/>
            <person name="Zhan S."/>
            <person name="Wang C."/>
        </authorList>
    </citation>
    <scope>NUCLEOTIDE SEQUENCE [LARGE SCALE GENOMIC DNA]</scope>
    <source>
        <strain evidence="8 9">RCEF 264</strain>
    </source>
</reference>
<dbReference type="GO" id="GO:0003906">
    <property type="term" value="F:DNA-(apurinic or apyrimidinic site) endonuclease activity"/>
    <property type="evidence" value="ECO:0007669"/>
    <property type="project" value="TreeGrafter"/>
</dbReference>
<feature type="compositionally biased region" description="Low complexity" evidence="6">
    <location>
        <begin position="1"/>
        <end position="11"/>
    </location>
</feature>
<evidence type="ECO:0000259" key="7">
    <source>
        <dbReference type="SMART" id="SM00478"/>
    </source>
</evidence>
<feature type="compositionally biased region" description="Low complexity" evidence="6">
    <location>
        <begin position="18"/>
        <end position="29"/>
    </location>
</feature>
<feature type="compositionally biased region" description="Low complexity" evidence="6">
    <location>
        <begin position="176"/>
        <end position="191"/>
    </location>
</feature>
<dbReference type="InterPro" id="IPR011257">
    <property type="entry name" value="DNA_glycosylase"/>
</dbReference>
<dbReference type="Pfam" id="PF00730">
    <property type="entry name" value="HhH-GPD"/>
    <property type="match status" value="1"/>
</dbReference>
<feature type="compositionally biased region" description="Acidic residues" evidence="6">
    <location>
        <begin position="37"/>
        <end position="51"/>
    </location>
</feature>
<dbReference type="CDD" id="cd00056">
    <property type="entry name" value="ENDO3c"/>
    <property type="match status" value="1"/>
</dbReference>
<keyword evidence="5" id="KW-0326">Glycosidase</keyword>
<dbReference type="EMBL" id="AZHD01000011">
    <property type="protein sequence ID" value="OAA59107.1"/>
    <property type="molecule type" value="Genomic_DNA"/>
</dbReference>
<proteinExistence type="predicted"/>
<evidence type="ECO:0000256" key="5">
    <source>
        <dbReference type="ARBA" id="ARBA00023295"/>
    </source>
</evidence>
<dbReference type="AlphaFoldDB" id="A0A167S096"/>
<feature type="region of interest" description="Disordered" evidence="6">
    <location>
        <begin position="1"/>
        <end position="76"/>
    </location>
</feature>
<keyword evidence="3" id="KW-0234">DNA repair</keyword>
<keyword evidence="2" id="KW-0378">Hydrolase</keyword>
<dbReference type="SMART" id="SM00478">
    <property type="entry name" value="ENDO3c"/>
    <property type="match status" value="1"/>
</dbReference>
<dbReference type="STRING" id="1081102.A0A167S096"/>
<gene>
    <name evidence="8" type="ORF">SPI_06309</name>
</gene>
<feature type="compositionally biased region" description="Low complexity" evidence="6">
    <location>
        <begin position="107"/>
        <end position="116"/>
    </location>
</feature>
<feature type="compositionally biased region" description="Acidic residues" evidence="6">
    <location>
        <begin position="157"/>
        <end position="166"/>
    </location>
</feature>
<accession>A0A167S096</accession>
<keyword evidence="4" id="KW-0456">Lyase</keyword>
<feature type="domain" description="HhH-GPD" evidence="7">
    <location>
        <begin position="267"/>
        <end position="411"/>
    </location>
</feature>
<dbReference type="Gene3D" id="1.10.1670.10">
    <property type="entry name" value="Helix-hairpin-Helix base-excision DNA repair enzymes (C-terminal)"/>
    <property type="match status" value="1"/>
</dbReference>
<comment type="caution">
    <text evidence="8">The sequence shown here is derived from an EMBL/GenBank/DDBJ whole genome shotgun (WGS) entry which is preliminary data.</text>
</comment>
<evidence type="ECO:0000313" key="9">
    <source>
        <dbReference type="Proteomes" id="UP000076874"/>
    </source>
</evidence>
<dbReference type="OrthoDB" id="2099276at2759"/>
<evidence type="ECO:0000256" key="2">
    <source>
        <dbReference type="ARBA" id="ARBA00022801"/>
    </source>
</evidence>
<evidence type="ECO:0000256" key="1">
    <source>
        <dbReference type="ARBA" id="ARBA00022763"/>
    </source>
</evidence>
<dbReference type="PANTHER" id="PTHR43286">
    <property type="entry name" value="ENDONUCLEASE III-LIKE PROTEIN 1"/>
    <property type="match status" value="1"/>
</dbReference>
<sequence length="476" mass="51354">MTTATTTVATPPRRRSTRTAAAATSSLARFRYRESETSDEEKEEKEEEEENTNATIKNEDEYAHEDSDSSSLSELSFHSDIEDAIAPRRRTKSAAKTAVATKAIKATAATSKSTTAVNGKRKRAGTTATTMASTTTALPSHTVKRRSVMLRRGIKAEEDDDDDDDAAGTPEREPKATTSTATTKTTTTTTTKKTKKTKVEGAADDDPAFRVAPPPNWEEVYALVKAMRLGDGPAAHAAVDTMGCERLALPTASARDRRFHTLVALMLSSQTKDTVNAAAMARLHAELPPHAPGAPPGLCLANLLAVEPALLNQLIGQVGFHNNKTRYLKQAAVLLRDQWGGDKDGVPVPGIGVDVHVHRITNLWGWHGRPGSATAVAAAKTPENTRKLLQSWLPRARWRELNWLLVGFGQTVCLPQGARCGDCTLGLRGLCRAANRKKVAEGRKRHGETAAAAVVAVKTLDEGDDEKTRIKMEGED</sequence>
<dbReference type="GO" id="GO:0006285">
    <property type="term" value="P:base-excision repair, AP site formation"/>
    <property type="evidence" value="ECO:0007669"/>
    <property type="project" value="UniProtKB-ARBA"/>
</dbReference>
<organism evidence="8 9">
    <name type="scientific">Niveomyces insectorum RCEF 264</name>
    <dbReference type="NCBI Taxonomy" id="1081102"/>
    <lineage>
        <taxon>Eukaryota</taxon>
        <taxon>Fungi</taxon>
        <taxon>Dikarya</taxon>
        <taxon>Ascomycota</taxon>
        <taxon>Pezizomycotina</taxon>
        <taxon>Sordariomycetes</taxon>
        <taxon>Hypocreomycetidae</taxon>
        <taxon>Hypocreales</taxon>
        <taxon>Cordycipitaceae</taxon>
        <taxon>Niveomyces</taxon>
    </lineage>
</organism>
<dbReference type="GO" id="GO:0000703">
    <property type="term" value="F:oxidized pyrimidine nucleobase lesion DNA N-glycosylase activity"/>
    <property type="evidence" value="ECO:0007669"/>
    <property type="project" value="TreeGrafter"/>
</dbReference>
<feature type="compositionally biased region" description="Basic and acidic residues" evidence="6">
    <location>
        <begin position="57"/>
        <end position="67"/>
    </location>
</feature>
<dbReference type="PANTHER" id="PTHR43286:SF1">
    <property type="entry name" value="ENDONUCLEASE III-LIKE PROTEIN 1"/>
    <property type="match status" value="1"/>
</dbReference>
<keyword evidence="1" id="KW-0227">DNA damage</keyword>
<evidence type="ECO:0000256" key="3">
    <source>
        <dbReference type="ARBA" id="ARBA00023204"/>
    </source>
</evidence>
<dbReference type="Gene3D" id="1.10.340.30">
    <property type="entry name" value="Hypothetical protein, domain 2"/>
    <property type="match status" value="1"/>
</dbReference>
<dbReference type="GO" id="GO:0016829">
    <property type="term" value="F:lyase activity"/>
    <property type="evidence" value="ECO:0007669"/>
    <property type="project" value="UniProtKB-KW"/>
</dbReference>
<evidence type="ECO:0000256" key="4">
    <source>
        <dbReference type="ARBA" id="ARBA00023239"/>
    </source>
</evidence>
<feature type="region of interest" description="Disordered" evidence="6">
    <location>
        <begin position="107"/>
        <end position="211"/>
    </location>
</feature>
<dbReference type="Proteomes" id="UP000076874">
    <property type="component" value="Unassembled WGS sequence"/>
</dbReference>
<evidence type="ECO:0000256" key="6">
    <source>
        <dbReference type="SAM" id="MobiDB-lite"/>
    </source>
</evidence>